<dbReference type="InterPro" id="IPR039544">
    <property type="entry name" value="Tim44-like"/>
</dbReference>
<dbReference type="SUPFAM" id="SSF54427">
    <property type="entry name" value="NTF2-like"/>
    <property type="match status" value="1"/>
</dbReference>
<feature type="compositionally biased region" description="Polar residues" evidence="11">
    <location>
        <begin position="139"/>
        <end position="148"/>
    </location>
</feature>
<accession>A0AAN8ZDS3</accession>
<dbReference type="PANTHER" id="PTHR10721">
    <property type="entry name" value="MITOCHONDRIAL IMPORT INNER MEMBRANE TRANSLOCASE SUBUNIT TIM44"/>
    <property type="match status" value="1"/>
</dbReference>
<dbReference type="PANTHER" id="PTHR10721:SF1">
    <property type="entry name" value="MITOCHONDRIAL IMPORT INNER MEMBRANE TRANSLOCASE SUBUNIT TIM44"/>
    <property type="match status" value="1"/>
</dbReference>
<evidence type="ECO:0000256" key="5">
    <source>
        <dbReference type="ARBA" id="ARBA00023054"/>
    </source>
</evidence>
<dbReference type="SMART" id="SM00978">
    <property type="entry name" value="Tim44"/>
    <property type="match status" value="1"/>
</dbReference>
<dbReference type="AlphaFoldDB" id="A0AAN8ZDS3"/>
<dbReference type="GO" id="GO:0006626">
    <property type="term" value="P:protein targeting to mitochondrion"/>
    <property type="evidence" value="ECO:0007669"/>
    <property type="project" value="UniProtKB-ARBA"/>
</dbReference>
<feature type="region of interest" description="Disordered" evidence="11">
    <location>
        <begin position="129"/>
        <end position="175"/>
    </location>
</feature>
<name>A0AAN8ZDS3_9MAGN</name>
<evidence type="ECO:0000259" key="12">
    <source>
        <dbReference type="SMART" id="SM00978"/>
    </source>
</evidence>
<comment type="subcellular location">
    <subcellularLocation>
        <location evidence="1">Mitochondrion inner membrane</location>
    </subcellularLocation>
</comment>
<evidence type="ECO:0000256" key="6">
    <source>
        <dbReference type="ARBA" id="ARBA00023128"/>
    </source>
</evidence>
<evidence type="ECO:0000256" key="11">
    <source>
        <dbReference type="SAM" id="MobiDB-lite"/>
    </source>
</evidence>
<dbReference type="EMBL" id="JBAMMX010000011">
    <property type="protein sequence ID" value="KAK6931155.1"/>
    <property type="molecule type" value="Genomic_DNA"/>
</dbReference>
<keyword evidence="14" id="KW-1185">Reference proteome</keyword>
<feature type="region of interest" description="Disordered" evidence="11">
    <location>
        <begin position="216"/>
        <end position="242"/>
    </location>
</feature>
<organism evidence="13 14">
    <name type="scientific">Dillenia turbinata</name>
    <dbReference type="NCBI Taxonomy" id="194707"/>
    <lineage>
        <taxon>Eukaryota</taxon>
        <taxon>Viridiplantae</taxon>
        <taxon>Streptophyta</taxon>
        <taxon>Embryophyta</taxon>
        <taxon>Tracheophyta</taxon>
        <taxon>Spermatophyta</taxon>
        <taxon>Magnoliopsida</taxon>
        <taxon>eudicotyledons</taxon>
        <taxon>Gunneridae</taxon>
        <taxon>Pentapetalae</taxon>
        <taxon>Dilleniales</taxon>
        <taxon>Dilleniaceae</taxon>
        <taxon>Dillenia</taxon>
    </lineage>
</organism>
<dbReference type="FunFam" id="3.10.450.240:FF:000005">
    <property type="entry name" value="Mitochondrial import inner membrane translocase subunit TIM44-2"/>
    <property type="match status" value="1"/>
</dbReference>
<feature type="compositionally biased region" description="Polar residues" evidence="11">
    <location>
        <begin position="163"/>
        <end position="172"/>
    </location>
</feature>
<proteinExistence type="inferred from homology"/>
<feature type="compositionally biased region" description="Basic and acidic residues" evidence="11">
    <location>
        <begin position="149"/>
        <end position="158"/>
    </location>
</feature>
<feature type="compositionally biased region" description="Basic and acidic residues" evidence="11">
    <location>
        <begin position="129"/>
        <end position="138"/>
    </location>
</feature>
<evidence type="ECO:0000313" key="13">
    <source>
        <dbReference type="EMBL" id="KAK6931155.1"/>
    </source>
</evidence>
<evidence type="ECO:0000256" key="3">
    <source>
        <dbReference type="ARBA" id="ARBA00022792"/>
    </source>
</evidence>
<keyword evidence="5 10" id="KW-0175">Coiled coil</keyword>
<evidence type="ECO:0000256" key="10">
    <source>
        <dbReference type="SAM" id="Coils"/>
    </source>
</evidence>
<comment type="subunit">
    <text evidence="9">Probable component of the PAM complex at least composed of a mitochondrial HSP70 protein, TIMM44 and TIMM14. The complex interacts with the TIMM23 component of the TIM17:23 complex.</text>
</comment>
<dbReference type="GO" id="GO:0015462">
    <property type="term" value="F:ABC-type protein transporter activity"/>
    <property type="evidence" value="ECO:0007669"/>
    <property type="project" value="UniProtKB-ARBA"/>
</dbReference>
<comment type="similarity">
    <text evidence="2">Belongs to the Tim44 family.</text>
</comment>
<gene>
    <name evidence="13" type="ORF">RJ641_002948</name>
</gene>
<dbReference type="InterPro" id="IPR007379">
    <property type="entry name" value="Tim44-like_dom"/>
</dbReference>
<dbReference type="GO" id="GO:0005744">
    <property type="term" value="C:TIM23 mitochondrial import inner membrane translocase complex"/>
    <property type="evidence" value="ECO:0007669"/>
    <property type="project" value="UniProtKB-ARBA"/>
</dbReference>
<dbReference type="GO" id="GO:0030150">
    <property type="term" value="P:protein import into mitochondrial matrix"/>
    <property type="evidence" value="ECO:0007669"/>
    <property type="project" value="TreeGrafter"/>
</dbReference>
<keyword evidence="7" id="KW-0472">Membrane</keyword>
<comment type="function">
    <text evidence="8">Essential component of the PAM complex, a complex required for the translocation of transit peptide-containing proteins from the inner membrane into the mitochondrial matrix in an ATP-dependent manner. Recruits mitochondrial HSP70 to drive protein translocation into the matrix using ATP as an energy source.</text>
</comment>
<feature type="coiled-coil region" evidence="10">
    <location>
        <begin position="64"/>
        <end position="91"/>
    </location>
</feature>
<evidence type="ECO:0000256" key="1">
    <source>
        <dbReference type="ARBA" id="ARBA00004273"/>
    </source>
</evidence>
<dbReference type="GO" id="GO:0051087">
    <property type="term" value="F:protein-folding chaperone binding"/>
    <property type="evidence" value="ECO:0007669"/>
    <property type="project" value="TreeGrafter"/>
</dbReference>
<keyword evidence="6" id="KW-0496">Mitochondrion</keyword>
<dbReference type="Proteomes" id="UP001370490">
    <property type="component" value="Unassembled WGS sequence"/>
</dbReference>
<dbReference type="InterPro" id="IPR032710">
    <property type="entry name" value="NTF2-like_dom_sf"/>
</dbReference>
<evidence type="ECO:0000313" key="14">
    <source>
        <dbReference type="Proteomes" id="UP001370490"/>
    </source>
</evidence>
<reference evidence="13 14" key="1">
    <citation type="submission" date="2023-12" db="EMBL/GenBank/DDBJ databases">
        <title>A high-quality genome assembly for Dillenia turbinata (Dilleniales).</title>
        <authorList>
            <person name="Chanderbali A."/>
        </authorList>
    </citation>
    <scope>NUCLEOTIDE SEQUENCE [LARGE SCALE GENOMIC DNA]</scope>
    <source>
        <strain evidence="13">LSX21</strain>
        <tissue evidence="13">Leaf</tissue>
    </source>
</reference>
<evidence type="ECO:0000256" key="7">
    <source>
        <dbReference type="ARBA" id="ARBA00023136"/>
    </source>
</evidence>
<comment type="caution">
    <text evidence="13">The sequence shown here is derived from an EMBL/GenBank/DDBJ whole genome shotgun (WGS) entry which is preliminary data.</text>
</comment>
<keyword evidence="4" id="KW-0809">Transit peptide</keyword>
<evidence type="ECO:0000256" key="8">
    <source>
        <dbReference type="ARBA" id="ARBA00057148"/>
    </source>
</evidence>
<keyword evidence="3" id="KW-0999">Mitochondrion inner membrane</keyword>
<feature type="domain" description="Tim44-like" evidence="12">
    <location>
        <begin position="321"/>
        <end position="473"/>
    </location>
</feature>
<evidence type="ECO:0000256" key="2">
    <source>
        <dbReference type="ARBA" id="ARBA00009597"/>
    </source>
</evidence>
<evidence type="ECO:0000256" key="4">
    <source>
        <dbReference type="ARBA" id="ARBA00022946"/>
    </source>
</evidence>
<evidence type="ECO:0000256" key="9">
    <source>
        <dbReference type="ARBA" id="ARBA00063640"/>
    </source>
</evidence>
<dbReference type="Gene3D" id="3.10.450.240">
    <property type="match status" value="1"/>
</dbReference>
<sequence>MASRKLVRDLVVSLQLHSRQYSNMRLRLLPPNGYSGFRRYGVFDEFSKKLMGEAQSNPEFQKTMKEFKERAEELKGVKEDLKARTKQTTEQLSKHVDGVWTEAEATAKKVSTNVKDKISAAADEVKESFGIGKEDSSQKTDASANQGTDAKDQSKDSPGEEGAQQSGPSDTAESIFSKFKSSVSSASPKVSMAFQKLKEAKMLDLAKKGYEVVKDELRGTPRKRKHMEHEASSSSTGERSTRTEVVIIPSKQSRWSKKWEAFKDKMRGHPVFKRVSGLSEPVVAKSQELAEDMRERWETSDNPVVHKIQDLNETVFGETDAALSFREIRRRDPSFSLPEFLLEVQEIIKPVLKAYSKGDAEVLKKYCSPEVIERCKAEHQAYQSHGIFFDNKILHISDAEVRETKMMGNSPIIIVVFQTQQVYCVRDKNGAITEGGKDTIQTVYYAWAMQQVDVDELGEGALYPVWRLREMQQLGGTQASQDSSHRSLNSGKMSVSNDFREIGIANPNCSPSRLRRYLRPQPYHRRRKKLRPYPVLQVLRFPVIHEAENRQYYRS</sequence>
<protein>
    <submittedName>
        <fullName evidence="13">Tim44-like domain</fullName>
    </submittedName>
</protein>
<dbReference type="Pfam" id="PF04280">
    <property type="entry name" value="Tim44"/>
    <property type="match status" value="1"/>
</dbReference>